<dbReference type="OrthoDB" id="8785132at2"/>
<proteinExistence type="predicted"/>
<dbReference type="EMBL" id="FRCX01000005">
    <property type="protein sequence ID" value="SHN19703.1"/>
    <property type="molecule type" value="Genomic_DNA"/>
</dbReference>
<keyword evidence="3" id="KW-1185">Reference proteome</keyword>
<dbReference type="Proteomes" id="UP000184339">
    <property type="component" value="Unassembled WGS sequence"/>
</dbReference>
<sequence length="229" mass="23336">MRQIPDHVLELIAGGGSSDTSSIPSVTVPGSGGGGGGGWDPGPWDPYPYNPDPGGGGGGGEPPAPAPCHHSSPAPALTPANVNLDALRDKVVQLSNEMKAMGINDVERGALIVRSADGSLHTTPITSGDADGQLNSISYQPVAGEKVVGWVHSHPEVDGRDERLPSNPHNSNNGIGDTAAARALLQNPSVDPGMLMYIVDAKSGQAYEYTAAGSDNRSLGKNVTSDASC</sequence>
<protein>
    <submittedName>
        <fullName evidence="2">Uncharacterized protein</fullName>
    </submittedName>
</protein>
<dbReference type="AlphaFoldDB" id="A0A1M7PQU6"/>
<feature type="compositionally biased region" description="Gly residues" evidence="1">
    <location>
        <begin position="30"/>
        <end position="40"/>
    </location>
</feature>
<reference evidence="3" key="1">
    <citation type="submission" date="2016-11" db="EMBL/GenBank/DDBJ databases">
        <authorList>
            <person name="Varghese N."/>
            <person name="Submissions S."/>
        </authorList>
    </citation>
    <scope>NUCLEOTIDE SEQUENCE [LARGE SCALE GENOMIC DNA]</scope>
    <source>
        <strain evidence="3">Sac-22</strain>
    </source>
</reference>
<name>A0A1M7PQU6_9BURK</name>
<dbReference type="STRING" id="551987.SAMN05192549_105311"/>
<dbReference type="RefSeq" id="WP_072785157.1">
    <property type="nucleotide sequence ID" value="NZ_FRCX01000005.1"/>
</dbReference>
<gene>
    <name evidence="2" type="ORF">SAMN05192549_105311</name>
</gene>
<organism evidence="2 3">
    <name type="scientific">Duganella sacchari</name>
    <dbReference type="NCBI Taxonomy" id="551987"/>
    <lineage>
        <taxon>Bacteria</taxon>
        <taxon>Pseudomonadati</taxon>
        <taxon>Pseudomonadota</taxon>
        <taxon>Betaproteobacteria</taxon>
        <taxon>Burkholderiales</taxon>
        <taxon>Oxalobacteraceae</taxon>
        <taxon>Telluria group</taxon>
        <taxon>Duganella</taxon>
    </lineage>
</organism>
<evidence type="ECO:0000256" key="1">
    <source>
        <dbReference type="SAM" id="MobiDB-lite"/>
    </source>
</evidence>
<evidence type="ECO:0000313" key="3">
    <source>
        <dbReference type="Proteomes" id="UP000184339"/>
    </source>
</evidence>
<feature type="region of interest" description="Disordered" evidence="1">
    <location>
        <begin position="12"/>
        <end position="79"/>
    </location>
</feature>
<evidence type="ECO:0000313" key="2">
    <source>
        <dbReference type="EMBL" id="SHN19703.1"/>
    </source>
</evidence>
<accession>A0A1M7PQU6</accession>